<organism evidence="1 2">
    <name type="scientific">Methylobacterium iners</name>
    <dbReference type="NCBI Taxonomy" id="418707"/>
    <lineage>
        <taxon>Bacteria</taxon>
        <taxon>Pseudomonadati</taxon>
        <taxon>Pseudomonadota</taxon>
        <taxon>Alphaproteobacteria</taxon>
        <taxon>Hyphomicrobiales</taxon>
        <taxon>Methylobacteriaceae</taxon>
        <taxon>Methylobacterium</taxon>
    </lineage>
</organism>
<keyword evidence="2" id="KW-1185">Reference proteome</keyword>
<sequence length="73" mass="7996">MRSLAFDLPKPMARPAPDCIWRERKIQAPMKTRIGSQLTSNWMNQGVLSDGGRAVICTPLPCSFETSIGSFGA</sequence>
<reference evidence="1" key="2">
    <citation type="submission" date="2021-08" db="EMBL/GenBank/DDBJ databases">
        <authorList>
            <person name="Tani A."/>
            <person name="Ola A."/>
            <person name="Ogura Y."/>
            <person name="Katsura K."/>
            <person name="Hayashi T."/>
        </authorList>
    </citation>
    <scope>NUCLEOTIDE SEQUENCE</scope>
    <source>
        <strain evidence="1">DSM 19015</strain>
    </source>
</reference>
<gene>
    <name evidence="1" type="ORF">OCOJLMKI_2139</name>
</gene>
<dbReference type="Proteomes" id="UP001055125">
    <property type="component" value="Unassembled WGS sequence"/>
</dbReference>
<evidence type="ECO:0000313" key="2">
    <source>
        <dbReference type="Proteomes" id="UP001055125"/>
    </source>
</evidence>
<proteinExistence type="predicted"/>
<accession>A0ABQ4RZE8</accession>
<dbReference type="EMBL" id="BPQP01000030">
    <property type="protein sequence ID" value="GJD94932.1"/>
    <property type="molecule type" value="Genomic_DNA"/>
</dbReference>
<name>A0ABQ4RZE8_9HYPH</name>
<comment type="caution">
    <text evidence="1">The sequence shown here is derived from an EMBL/GenBank/DDBJ whole genome shotgun (WGS) entry which is preliminary data.</text>
</comment>
<reference evidence="1" key="1">
    <citation type="journal article" date="2021" name="Front. Microbiol.">
        <title>Comprehensive Comparative Genomics and Phenotyping of Methylobacterium Species.</title>
        <authorList>
            <person name="Alessa O."/>
            <person name="Ogura Y."/>
            <person name="Fujitani Y."/>
            <person name="Takami H."/>
            <person name="Hayashi T."/>
            <person name="Sahin N."/>
            <person name="Tani A."/>
        </authorList>
    </citation>
    <scope>NUCLEOTIDE SEQUENCE</scope>
    <source>
        <strain evidence="1">DSM 19015</strain>
    </source>
</reference>
<evidence type="ECO:0000313" key="1">
    <source>
        <dbReference type="EMBL" id="GJD94932.1"/>
    </source>
</evidence>
<protein>
    <submittedName>
        <fullName evidence="1">Uncharacterized protein</fullName>
    </submittedName>
</protein>